<keyword evidence="10" id="KW-0670">Pyruvate</keyword>
<dbReference type="Gene3D" id="4.10.320.10">
    <property type="entry name" value="E3-binding domain"/>
    <property type="match status" value="1"/>
</dbReference>
<reference evidence="10" key="1">
    <citation type="submission" date="2017-05" db="EMBL/GenBank/DDBJ databases">
        <authorList>
            <person name="Varghese N."/>
            <person name="Submissions S."/>
        </authorList>
    </citation>
    <scope>NUCLEOTIDE SEQUENCE</scope>
    <source>
        <strain evidence="10">DSM 45262</strain>
    </source>
</reference>
<dbReference type="PANTHER" id="PTHR43178:SF5">
    <property type="entry name" value="LIPOAMIDE ACYLTRANSFERASE COMPONENT OF BRANCHED-CHAIN ALPHA-KETO ACID DEHYDROGENASE COMPLEX, MITOCHONDRIAL"/>
    <property type="match status" value="1"/>
</dbReference>
<dbReference type="InterPro" id="IPR003016">
    <property type="entry name" value="2-oxoA_DH_lipoyl-BS"/>
</dbReference>
<dbReference type="InterPro" id="IPR004167">
    <property type="entry name" value="PSBD"/>
</dbReference>
<dbReference type="GO" id="GO:0016407">
    <property type="term" value="F:acetyltransferase activity"/>
    <property type="evidence" value="ECO:0007669"/>
    <property type="project" value="TreeGrafter"/>
</dbReference>
<dbReference type="Pfam" id="PF02817">
    <property type="entry name" value="E3_binding"/>
    <property type="match status" value="1"/>
</dbReference>
<dbReference type="InterPro" id="IPR000089">
    <property type="entry name" value="Biotin_lipoyl"/>
</dbReference>
<dbReference type="Gene3D" id="3.30.559.10">
    <property type="entry name" value="Chloramphenicol acetyltransferase-like domain"/>
    <property type="match status" value="1"/>
</dbReference>
<dbReference type="InterPro" id="IPR050743">
    <property type="entry name" value="2-oxoacid_DH_E2_comp"/>
</dbReference>
<dbReference type="InterPro" id="IPR036625">
    <property type="entry name" value="E3-bd_dom_sf"/>
</dbReference>
<sequence>MAYEFQLPDVGEGIHEGEIVKLHVNVGDKIEEFDVFAEVQTDKAVVEITSPVTGTVRELKVKEGDIALVHSTIALIDVEGAEPAPATEAPAKEEAAQAEKAPAEPVQVESAKTETPAKRGNVSAMPSVRKLARELGVDITQVPGTGKHGRISAEDVRNFAAGGKQAAAPAETVAEAPATKAASGVAPSKTAIETVGTEERIPLRGIRRTIATRMVESKHTAPHVHIMDEFDVTELVELRSWGKSIAQERNIKLTYLPFIMKAVVAALREFPTLNASIDDENQEIVIKHYYHIGMAAATDNGLLVPVIKDVDRKSMFDLAEETADKASRARQMKLDASEMKGSTFTISSLGNLGGQLFTPIINYPEVAILGVGAIKEKPVVHNGEIVIRPQLHVSLGFDHRLIDGDVAARFLSRLKQLLENPKLLMMEMR</sequence>
<dbReference type="InterPro" id="IPR023213">
    <property type="entry name" value="CAT-like_dom_sf"/>
</dbReference>
<evidence type="ECO:0000256" key="4">
    <source>
        <dbReference type="ARBA" id="ARBA00022823"/>
    </source>
</evidence>
<dbReference type="SUPFAM" id="SSF52777">
    <property type="entry name" value="CoA-dependent acyltransferases"/>
    <property type="match status" value="1"/>
</dbReference>
<evidence type="ECO:0000256" key="3">
    <source>
        <dbReference type="ARBA" id="ARBA00022679"/>
    </source>
</evidence>
<feature type="domain" description="Peripheral subunit-binding (PSBD)" evidence="9">
    <location>
        <begin position="123"/>
        <end position="160"/>
    </location>
</feature>
<dbReference type="InterPro" id="IPR001078">
    <property type="entry name" value="2-oxoacid_DH_actylTfrase"/>
</dbReference>
<dbReference type="PANTHER" id="PTHR43178">
    <property type="entry name" value="DIHYDROLIPOAMIDE ACETYLTRANSFERASE COMPONENT OF PYRUVATE DEHYDROGENASE COMPLEX"/>
    <property type="match status" value="1"/>
</dbReference>
<comment type="similarity">
    <text evidence="2 6">Belongs to the 2-oxoacid dehydrogenase family.</text>
</comment>
<gene>
    <name evidence="10" type="ORF">SAMN06265361_104262</name>
</gene>
<keyword evidence="4 6" id="KW-0450">Lipoyl</keyword>
<dbReference type="Pfam" id="PF00198">
    <property type="entry name" value="2-oxoacid_dh"/>
    <property type="match status" value="1"/>
</dbReference>
<feature type="domain" description="Lipoyl-binding" evidence="8">
    <location>
        <begin position="2"/>
        <end position="77"/>
    </location>
</feature>
<evidence type="ECO:0000256" key="5">
    <source>
        <dbReference type="ARBA" id="ARBA00023315"/>
    </source>
</evidence>
<dbReference type="RefSeq" id="WP_102993260.1">
    <property type="nucleotide sequence ID" value="NZ_FXTU01000004.1"/>
</dbReference>
<keyword evidence="11" id="KW-1185">Reference proteome</keyword>
<dbReference type="Pfam" id="PF00364">
    <property type="entry name" value="Biotin_lipoyl"/>
    <property type="match status" value="1"/>
</dbReference>
<name>A0AA45WQB6_9BACL</name>
<protein>
    <recommendedName>
        <fullName evidence="6">Dihydrolipoamide acetyltransferase component of pyruvate dehydrogenase complex</fullName>
        <ecNumber evidence="6">2.3.1.-</ecNumber>
    </recommendedName>
</protein>
<keyword evidence="3 6" id="KW-0808">Transferase</keyword>
<keyword evidence="5 6" id="KW-0012">Acyltransferase</keyword>
<dbReference type="EC" id="2.3.1.-" evidence="6"/>
<dbReference type="Gene3D" id="2.40.50.100">
    <property type="match status" value="1"/>
</dbReference>
<feature type="region of interest" description="Disordered" evidence="7">
    <location>
        <begin position="84"/>
        <end position="125"/>
    </location>
</feature>
<dbReference type="SUPFAM" id="SSF47005">
    <property type="entry name" value="Peripheral subunit-binding domain of 2-oxo acid dehydrogenase complex"/>
    <property type="match status" value="1"/>
</dbReference>
<evidence type="ECO:0000256" key="1">
    <source>
        <dbReference type="ARBA" id="ARBA00001938"/>
    </source>
</evidence>
<evidence type="ECO:0000256" key="6">
    <source>
        <dbReference type="RuleBase" id="RU003423"/>
    </source>
</evidence>
<dbReference type="CDD" id="cd06849">
    <property type="entry name" value="lipoyl_domain"/>
    <property type="match status" value="1"/>
</dbReference>
<dbReference type="EMBL" id="FXTU01000004">
    <property type="protein sequence ID" value="SMP23839.1"/>
    <property type="molecule type" value="Genomic_DNA"/>
</dbReference>
<organism evidence="10 11">
    <name type="scientific">Laceyella tengchongensis</name>
    <dbReference type="NCBI Taxonomy" id="574699"/>
    <lineage>
        <taxon>Bacteria</taxon>
        <taxon>Bacillati</taxon>
        <taxon>Bacillota</taxon>
        <taxon>Bacilli</taxon>
        <taxon>Bacillales</taxon>
        <taxon>Thermoactinomycetaceae</taxon>
        <taxon>Laceyella</taxon>
    </lineage>
</organism>
<evidence type="ECO:0000256" key="2">
    <source>
        <dbReference type="ARBA" id="ARBA00007317"/>
    </source>
</evidence>
<evidence type="ECO:0000313" key="11">
    <source>
        <dbReference type="Proteomes" id="UP001157946"/>
    </source>
</evidence>
<dbReference type="PROSITE" id="PS51826">
    <property type="entry name" value="PSBD"/>
    <property type="match status" value="1"/>
</dbReference>
<dbReference type="SUPFAM" id="SSF51230">
    <property type="entry name" value="Single hybrid motif"/>
    <property type="match status" value="1"/>
</dbReference>
<proteinExistence type="inferred from homology"/>
<dbReference type="AlphaFoldDB" id="A0AA45WQB6"/>
<dbReference type="GO" id="GO:0005737">
    <property type="term" value="C:cytoplasm"/>
    <property type="evidence" value="ECO:0007669"/>
    <property type="project" value="TreeGrafter"/>
</dbReference>
<evidence type="ECO:0000259" key="9">
    <source>
        <dbReference type="PROSITE" id="PS51826"/>
    </source>
</evidence>
<evidence type="ECO:0000256" key="7">
    <source>
        <dbReference type="SAM" id="MobiDB-lite"/>
    </source>
</evidence>
<comment type="cofactor">
    <cofactor evidence="1 6">
        <name>(R)-lipoate</name>
        <dbReference type="ChEBI" id="CHEBI:83088"/>
    </cofactor>
</comment>
<dbReference type="Proteomes" id="UP001157946">
    <property type="component" value="Unassembled WGS sequence"/>
</dbReference>
<evidence type="ECO:0000313" key="10">
    <source>
        <dbReference type="EMBL" id="SMP23839.1"/>
    </source>
</evidence>
<dbReference type="GO" id="GO:0031405">
    <property type="term" value="F:lipoic acid binding"/>
    <property type="evidence" value="ECO:0007669"/>
    <property type="project" value="TreeGrafter"/>
</dbReference>
<accession>A0AA45WQB6</accession>
<dbReference type="FunFam" id="3.30.559.10:FF:000007">
    <property type="entry name" value="Dihydrolipoamide acetyltransferase component of pyruvate dehydrogenase complex"/>
    <property type="match status" value="1"/>
</dbReference>
<comment type="caution">
    <text evidence="10">The sequence shown here is derived from an EMBL/GenBank/DDBJ whole genome shotgun (WGS) entry which is preliminary data.</text>
</comment>
<dbReference type="InterPro" id="IPR011053">
    <property type="entry name" value="Single_hybrid_motif"/>
</dbReference>
<evidence type="ECO:0000259" key="8">
    <source>
        <dbReference type="PROSITE" id="PS50968"/>
    </source>
</evidence>
<dbReference type="PROSITE" id="PS50968">
    <property type="entry name" value="BIOTINYL_LIPOYL"/>
    <property type="match status" value="1"/>
</dbReference>
<dbReference type="PROSITE" id="PS00189">
    <property type="entry name" value="LIPOYL"/>
    <property type="match status" value="1"/>
</dbReference>